<dbReference type="Proteomes" id="UP001158576">
    <property type="component" value="Chromosome PAR"/>
</dbReference>
<evidence type="ECO:0000313" key="1">
    <source>
        <dbReference type="EMBL" id="CAG5084329.1"/>
    </source>
</evidence>
<proteinExistence type="predicted"/>
<sequence length="221" mass="24825">MDPENGRRTVAEKEAQIGTGNVAGITFGVDKWKYPYNATVEHTMEFNRRKNGGFGVTNDVAESVFGPNPTKSAWDEGPVRGVLSWFGMDEMLGRGDSGASYVSFMPSAEEFRKNSPPLPLVSKYTIGWGVFGAAHALSLRYQMRLPFYAAIHRTAFTIAAYAWLGYQYQKFVYMRSLGEFKYALDFADRHSDIIYKQESSKFGDPEILEHYVKLCGKGHQG</sequence>
<keyword evidence="2" id="KW-1185">Reference proteome</keyword>
<organism evidence="1 2">
    <name type="scientific">Oikopleura dioica</name>
    <name type="common">Tunicate</name>
    <dbReference type="NCBI Taxonomy" id="34765"/>
    <lineage>
        <taxon>Eukaryota</taxon>
        <taxon>Metazoa</taxon>
        <taxon>Chordata</taxon>
        <taxon>Tunicata</taxon>
        <taxon>Appendicularia</taxon>
        <taxon>Copelata</taxon>
        <taxon>Oikopleuridae</taxon>
        <taxon>Oikopleura</taxon>
    </lineage>
</organism>
<accession>A0ABN7RYY0</accession>
<reference evidence="1 2" key="1">
    <citation type="submission" date="2021-04" db="EMBL/GenBank/DDBJ databases">
        <authorList>
            <person name="Bliznina A."/>
        </authorList>
    </citation>
    <scope>NUCLEOTIDE SEQUENCE [LARGE SCALE GENOMIC DNA]</scope>
</reference>
<evidence type="ECO:0000313" key="2">
    <source>
        <dbReference type="Proteomes" id="UP001158576"/>
    </source>
</evidence>
<name>A0ABN7RYY0_OIKDI</name>
<gene>
    <name evidence="1" type="ORF">OKIOD_LOCUS2171</name>
</gene>
<protein>
    <submittedName>
        <fullName evidence="1">Oidioi.mRNA.OKI2018_I69.PAR.g10613.t1.cds</fullName>
    </submittedName>
</protein>
<dbReference type="EMBL" id="OU015568">
    <property type="protein sequence ID" value="CAG5084329.1"/>
    <property type="molecule type" value="Genomic_DNA"/>
</dbReference>